<keyword evidence="3" id="KW-0645">Protease</keyword>
<sequence>MIKLGKGKKTLFTLVAVFDKSKMPKEVLQEKNTITVFPTKQEAYIYLGKKADYTVDTLKTAIKKIVAENKRGFNVDASTFIAKNVKEEQVTKLFIEDVMFQTTITWNKKTGKDANKKAKEIILINVEKAESKEIAKESLILAEAQAFVRNAQNMAPNECTSTILADIYKKEFDGVSNVSVKVLKKSEIEKLGMGLLLAVNMGSNDDARVVVMEYKGDKSSKEKTVMVGKGITFDAGGMNIKTGRNILGMKYDMSGSAVVVGAMKAISQFKPKANISIVAPLTDNKVSKTAGLPDSVWTSMNGKTVEINNTDAEGRLVLADGITYAVRKLNATRIIDVATLTGAVLVALGNTYTGVWATEDADWKMVEKTAAEQNELVWRMPFHSDFSRFIKNSNVADLKNTDLTGMGGSSSAAMFLKEFTEDVPYIHFDIAGTADVKGDCMGPLVKTLAKLIK</sequence>
<dbReference type="PANTHER" id="PTHR11963">
    <property type="entry name" value="LEUCINE AMINOPEPTIDASE-RELATED"/>
    <property type="match status" value="1"/>
</dbReference>
<dbReference type="GO" id="GO:0005737">
    <property type="term" value="C:cytoplasm"/>
    <property type="evidence" value="ECO:0007669"/>
    <property type="project" value="InterPro"/>
</dbReference>
<protein>
    <recommendedName>
        <fullName evidence="7">Probable cytosol aminopeptidase</fullName>
    </recommendedName>
    <alternativeName>
        <fullName evidence="8">Leucine aminopeptidase</fullName>
    </alternativeName>
    <alternativeName>
        <fullName evidence="5">Leucyl aminopeptidase</fullName>
    </alternativeName>
</protein>
<dbReference type="Pfam" id="PF00883">
    <property type="entry name" value="Peptidase_M17"/>
    <property type="match status" value="1"/>
</dbReference>
<dbReference type="GO" id="GO:0070006">
    <property type="term" value="F:metalloaminopeptidase activity"/>
    <property type="evidence" value="ECO:0007669"/>
    <property type="project" value="InterPro"/>
</dbReference>
<organism evidence="10 11">
    <name type="scientific">Mycoplasma todarodis</name>
    <dbReference type="NCBI Taxonomy" id="1937191"/>
    <lineage>
        <taxon>Bacteria</taxon>
        <taxon>Bacillati</taxon>
        <taxon>Mycoplasmatota</taxon>
        <taxon>Mollicutes</taxon>
        <taxon>Mycoplasmataceae</taxon>
        <taxon>Mycoplasma</taxon>
    </lineage>
</organism>
<dbReference type="GO" id="GO:0006508">
    <property type="term" value="P:proteolysis"/>
    <property type="evidence" value="ECO:0007669"/>
    <property type="project" value="UniProtKB-KW"/>
</dbReference>
<reference evidence="10 11" key="1">
    <citation type="submission" date="2018-02" db="EMBL/GenBank/DDBJ databases">
        <title>Mycoplasma marinum and Mycoplasma todarodis sp. nov., moderately halophilic and psychrotolerant mycoplasmas isolated from cephalopods.</title>
        <authorList>
            <person name="Viver T."/>
        </authorList>
    </citation>
    <scope>NUCLEOTIDE SEQUENCE [LARGE SCALE GENOMIC DNA]</scope>
    <source>
        <strain evidence="10 11">5H</strain>
    </source>
</reference>
<dbReference type="PANTHER" id="PTHR11963:SF23">
    <property type="entry name" value="CYTOSOL AMINOPEPTIDASE"/>
    <property type="match status" value="1"/>
</dbReference>
<comment type="caution">
    <text evidence="10">The sequence shown here is derived from an EMBL/GenBank/DDBJ whole genome shotgun (WGS) entry which is preliminary data.</text>
</comment>
<keyword evidence="2" id="KW-0031">Aminopeptidase</keyword>
<evidence type="ECO:0000256" key="7">
    <source>
        <dbReference type="ARBA" id="ARBA00050021"/>
    </source>
</evidence>
<dbReference type="PRINTS" id="PR00481">
    <property type="entry name" value="LAMNOPPTDASE"/>
</dbReference>
<dbReference type="GO" id="GO:0030145">
    <property type="term" value="F:manganese ion binding"/>
    <property type="evidence" value="ECO:0007669"/>
    <property type="project" value="InterPro"/>
</dbReference>
<comment type="function">
    <text evidence="6">Presumably involved in the processing and regular turnover of intracellular proteins. Catalyzes the removal of unsubstituted N-terminal amino acids from various peptides.</text>
</comment>
<comment type="similarity">
    <text evidence="1">Belongs to the peptidase M17 family.</text>
</comment>
<dbReference type="AlphaFoldDB" id="A0A4R0XKA9"/>
<evidence type="ECO:0000256" key="2">
    <source>
        <dbReference type="ARBA" id="ARBA00022438"/>
    </source>
</evidence>
<dbReference type="RefSeq" id="WP_131613430.1">
    <property type="nucleotide sequence ID" value="NZ_PSZP01000013.1"/>
</dbReference>
<dbReference type="InterPro" id="IPR000819">
    <property type="entry name" value="Peptidase_M17_C"/>
</dbReference>
<evidence type="ECO:0000256" key="5">
    <source>
        <dbReference type="ARBA" id="ARBA00033172"/>
    </source>
</evidence>
<accession>A0A4R0XKA9</accession>
<keyword evidence="4" id="KW-0378">Hydrolase</keyword>
<evidence type="ECO:0000256" key="6">
    <source>
        <dbReference type="ARBA" id="ARBA00049972"/>
    </source>
</evidence>
<dbReference type="InterPro" id="IPR011356">
    <property type="entry name" value="Leucine_aapep/pepB"/>
</dbReference>
<dbReference type="SUPFAM" id="SSF53187">
    <property type="entry name" value="Zn-dependent exopeptidases"/>
    <property type="match status" value="1"/>
</dbReference>
<evidence type="ECO:0000313" key="11">
    <source>
        <dbReference type="Proteomes" id="UP000291072"/>
    </source>
</evidence>
<evidence type="ECO:0000256" key="3">
    <source>
        <dbReference type="ARBA" id="ARBA00022670"/>
    </source>
</evidence>
<proteinExistence type="inferred from homology"/>
<keyword evidence="11" id="KW-1185">Reference proteome</keyword>
<evidence type="ECO:0000256" key="1">
    <source>
        <dbReference type="ARBA" id="ARBA00009528"/>
    </source>
</evidence>
<dbReference type="CDD" id="cd00433">
    <property type="entry name" value="Peptidase_M17"/>
    <property type="match status" value="1"/>
</dbReference>
<gene>
    <name evidence="10" type="ORF">C4B25_02220</name>
</gene>
<evidence type="ECO:0000313" key="10">
    <source>
        <dbReference type="EMBL" id="TCG11086.1"/>
    </source>
</evidence>
<evidence type="ECO:0000256" key="4">
    <source>
        <dbReference type="ARBA" id="ARBA00022801"/>
    </source>
</evidence>
<feature type="domain" description="Cytosol aminopeptidase" evidence="9">
    <location>
        <begin position="309"/>
        <end position="316"/>
    </location>
</feature>
<dbReference type="EMBL" id="PSZP01000013">
    <property type="protein sequence ID" value="TCG11086.1"/>
    <property type="molecule type" value="Genomic_DNA"/>
</dbReference>
<dbReference type="Gene3D" id="3.40.630.10">
    <property type="entry name" value="Zn peptidases"/>
    <property type="match status" value="1"/>
</dbReference>
<evidence type="ECO:0000259" key="9">
    <source>
        <dbReference type="PROSITE" id="PS00631"/>
    </source>
</evidence>
<dbReference type="OrthoDB" id="9809354at2"/>
<evidence type="ECO:0000256" key="8">
    <source>
        <dbReference type="ARBA" id="ARBA00050061"/>
    </source>
</evidence>
<name>A0A4R0XKA9_9MOLU</name>
<dbReference type="Proteomes" id="UP000291072">
    <property type="component" value="Unassembled WGS sequence"/>
</dbReference>
<dbReference type="PROSITE" id="PS00631">
    <property type="entry name" value="CYTOSOL_AP"/>
    <property type="match status" value="1"/>
</dbReference>